<keyword evidence="6 10" id="KW-0560">Oxidoreductase</keyword>
<evidence type="ECO:0000256" key="10">
    <source>
        <dbReference type="RuleBase" id="RU371123"/>
    </source>
</evidence>
<dbReference type="InterPro" id="IPR040986">
    <property type="entry name" value="QSOX_FAD-bd_dom"/>
</dbReference>
<feature type="transmembrane region" description="Helical" evidence="10">
    <location>
        <begin position="616"/>
        <end position="635"/>
    </location>
</feature>
<dbReference type="EC" id="1.8.3.2" evidence="10"/>
<keyword evidence="7" id="KW-1015">Disulfide bond</keyword>
<dbReference type="GO" id="GO:0005615">
    <property type="term" value="C:extracellular space"/>
    <property type="evidence" value="ECO:0007669"/>
    <property type="project" value="TreeGrafter"/>
</dbReference>
<comment type="cofactor">
    <cofactor evidence="1 10">
        <name>FAD</name>
        <dbReference type="ChEBI" id="CHEBI:57692"/>
    </cofactor>
</comment>
<evidence type="ECO:0000259" key="11">
    <source>
        <dbReference type="PROSITE" id="PS51324"/>
    </source>
</evidence>
<evidence type="ECO:0000259" key="12">
    <source>
        <dbReference type="PROSITE" id="PS51352"/>
    </source>
</evidence>
<sequence>MEAPVRAQQKAIKFYRCASFNSIPLRSIQGQLDVSNFDSTVYNSPKAYFIEFYSSWCGHCIHYKPTYVKFATLLKSWSNMVHVSVVNCADEKNSGVCRAHAIDAFPTIKYFKYMSTGKDDGKKYEGDKYDIDNMSLDLAKLLHEDYLTYKPAAWPKLEVTPSTTNLQQIWSSANSDAQYLAVVVEKEPYLHGYATMINFHIDQRVHVVVVDPSHLIAQQHGGVAVPGFHVFKKSSDGSPVYSSLSAIKWADVKTKIEELAGSSPEAAAPEAQIPKQEHVEIMKEPDVAANWQQYQVQYHDILSAISYMLTQEIPRKPIITGDNMVTLKDWIHVLRQFSPGTAPLKRLFYRLDEWLQKRELSMTAEEWIEKVDEINRQLGHPLLPKVDWVACKGSKPYLRGYTCGLWTLLHSLTVEAYRLNKDDSKFQPIPTLLEPMKQFIIKYLSCEICAQNFKRESATLNTGVKKIEDTVLWLWRTHNSVNKRLAGDASEDPKFPKRQFPPSFLCIECQTNGVYNEQRVLDFMLRYYMEIKMDGVEPQPGYKMMEFEKGKLQKVANKHLNPKFQGLAGKVDDLEEAEARLKQENIDASPKHRWRNLGDGDYGTLIKDQSADRRTFYFIWLSIIALVLCFVYFKYRQNKSRFWKTFYYYNDYKLFGRRNSAHTLTTRTSPRGHSNHPRP</sequence>
<evidence type="ECO:0000256" key="9">
    <source>
        <dbReference type="ARBA" id="ARBA00048864"/>
    </source>
</evidence>
<dbReference type="GO" id="GO:0003756">
    <property type="term" value="F:protein disulfide isomerase activity"/>
    <property type="evidence" value="ECO:0007669"/>
    <property type="project" value="TreeGrafter"/>
</dbReference>
<dbReference type="SUPFAM" id="SSF52833">
    <property type="entry name" value="Thioredoxin-like"/>
    <property type="match status" value="1"/>
</dbReference>
<evidence type="ECO:0000313" key="14">
    <source>
        <dbReference type="WBParaSite" id="ACRNAN_scaffold567.g27010.t1"/>
    </source>
</evidence>
<evidence type="ECO:0000256" key="8">
    <source>
        <dbReference type="ARBA" id="ARBA00023180"/>
    </source>
</evidence>
<dbReference type="InterPro" id="IPR036249">
    <property type="entry name" value="Thioredoxin-like_sf"/>
</dbReference>
<keyword evidence="10" id="KW-0812">Transmembrane</keyword>
<keyword evidence="10" id="KW-0472">Membrane</keyword>
<dbReference type="PROSITE" id="PS51324">
    <property type="entry name" value="ERV_ALR"/>
    <property type="match status" value="1"/>
</dbReference>
<dbReference type="Gene3D" id="3.40.30.10">
    <property type="entry name" value="Glutaredoxin"/>
    <property type="match status" value="1"/>
</dbReference>
<keyword evidence="4" id="KW-0732">Signal</keyword>
<dbReference type="WBParaSite" id="ACRNAN_scaffold567.g27010.t1">
    <property type="protein sequence ID" value="ACRNAN_scaffold567.g27010.t1"/>
    <property type="gene ID" value="ACRNAN_scaffold567.g27010"/>
</dbReference>
<evidence type="ECO:0000256" key="6">
    <source>
        <dbReference type="ARBA" id="ARBA00023002"/>
    </source>
</evidence>
<evidence type="ECO:0000256" key="7">
    <source>
        <dbReference type="ARBA" id="ARBA00023157"/>
    </source>
</evidence>
<protein>
    <recommendedName>
        <fullName evidence="10">Sulfhydryl oxidase</fullName>
        <ecNumber evidence="10">1.8.3.2</ecNumber>
    </recommendedName>
</protein>
<comment type="similarity">
    <text evidence="2">Belongs to the quiescin-sulfhydryl oxidase (QSOX) family.</text>
</comment>
<dbReference type="InterPro" id="IPR013766">
    <property type="entry name" value="Thioredoxin_domain"/>
</dbReference>
<keyword evidence="8" id="KW-0325">Glycoprotein</keyword>
<feature type="domain" description="ERV/ALR sulfhydryl oxidase" evidence="11">
    <location>
        <begin position="394"/>
        <end position="499"/>
    </location>
</feature>
<dbReference type="SUPFAM" id="SSF69000">
    <property type="entry name" value="FAD-dependent thiol oxidase"/>
    <property type="match status" value="1"/>
</dbReference>
<dbReference type="InterPro" id="IPR017905">
    <property type="entry name" value="ERV/ALR_sulphydryl_oxidase"/>
</dbReference>
<dbReference type="Gene3D" id="1.20.120.310">
    <property type="entry name" value="ERV/ALR sulfhydryl oxidase domain"/>
    <property type="match status" value="1"/>
</dbReference>
<dbReference type="CDD" id="cd02992">
    <property type="entry name" value="PDI_a_QSOX"/>
    <property type="match status" value="1"/>
</dbReference>
<dbReference type="InterPro" id="IPR042568">
    <property type="entry name" value="QSOX_FAD-bd_sf"/>
</dbReference>
<proteinExistence type="inferred from homology"/>
<dbReference type="PANTHER" id="PTHR22897:SF26">
    <property type="entry name" value="SULFHYDRYL OXIDASE"/>
    <property type="match status" value="1"/>
</dbReference>
<dbReference type="Pfam" id="PF04777">
    <property type="entry name" value="Evr1_Alr"/>
    <property type="match status" value="1"/>
</dbReference>
<dbReference type="InterPro" id="IPR039798">
    <property type="entry name" value="Sulfhydryl_oxidase"/>
</dbReference>
<dbReference type="Gene3D" id="1.20.120.1960">
    <property type="entry name" value="QSOX sulfhydryl oxidase domain"/>
    <property type="match status" value="1"/>
</dbReference>
<evidence type="ECO:0000313" key="13">
    <source>
        <dbReference type="Proteomes" id="UP000887540"/>
    </source>
</evidence>
<evidence type="ECO:0000256" key="3">
    <source>
        <dbReference type="ARBA" id="ARBA00022630"/>
    </source>
</evidence>
<dbReference type="InterPro" id="IPR036774">
    <property type="entry name" value="ERV/ALR_sulphydryl_oxid_sf"/>
</dbReference>
<name>A0A914E5V3_9BILA</name>
<accession>A0A914E5V3</accession>
<feature type="domain" description="Thioredoxin" evidence="12">
    <location>
        <begin position="14"/>
        <end position="144"/>
    </location>
</feature>
<dbReference type="Proteomes" id="UP000887540">
    <property type="component" value="Unplaced"/>
</dbReference>
<keyword evidence="10" id="KW-1133">Transmembrane helix</keyword>
<keyword evidence="5 10" id="KW-0274">FAD</keyword>
<evidence type="ECO:0000256" key="4">
    <source>
        <dbReference type="ARBA" id="ARBA00022729"/>
    </source>
</evidence>
<keyword evidence="13" id="KW-1185">Reference proteome</keyword>
<dbReference type="AlphaFoldDB" id="A0A914E5V3"/>
<dbReference type="PROSITE" id="PS51352">
    <property type="entry name" value="THIOREDOXIN_2"/>
    <property type="match status" value="1"/>
</dbReference>
<dbReference type="Pfam" id="PF00085">
    <property type="entry name" value="Thioredoxin"/>
    <property type="match status" value="1"/>
</dbReference>
<evidence type="ECO:0000256" key="2">
    <source>
        <dbReference type="ARBA" id="ARBA00006041"/>
    </source>
</evidence>
<organism evidence="13 14">
    <name type="scientific">Acrobeloides nanus</name>
    <dbReference type="NCBI Taxonomy" id="290746"/>
    <lineage>
        <taxon>Eukaryota</taxon>
        <taxon>Metazoa</taxon>
        <taxon>Ecdysozoa</taxon>
        <taxon>Nematoda</taxon>
        <taxon>Chromadorea</taxon>
        <taxon>Rhabditida</taxon>
        <taxon>Tylenchina</taxon>
        <taxon>Cephalobomorpha</taxon>
        <taxon>Cephaloboidea</taxon>
        <taxon>Cephalobidae</taxon>
        <taxon>Acrobeloides</taxon>
    </lineage>
</organism>
<dbReference type="PANTHER" id="PTHR22897">
    <property type="entry name" value="QUIESCIN Q6-RELATED SULFHYDRYL OXIDASE"/>
    <property type="match status" value="1"/>
</dbReference>
<dbReference type="GO" id="GO:0016971">
    <property type="term" value="F:flavin-dependent sulfhydryl oxidase activity"/>
    <property type="evidence" value="ECO:0007669"/>
    <property type="project" value="InterPro"/>
</dbReference>
<keyword evidence="3 10" id="KW-0285">Flavoprotein</keyword>
<reference evidence="14" key="1">
    <citation type="submission" date="2022-11" db="UniProtKB">
        <authorList>
            <consortium name="WormBaseParasite"/>
        </authorList>
    </citation>
    <scope>IDENTIFICATION</scope>
</reference>
<dbReference type="GO" id="GO:0006457">
    <property type="term" value="P:protein folding"/>
    <property type="evidence" value="ECO:0007669"/>
    <property type="project" value="TreeGrafter"/>
</dbReference>
<comment type="catalytic activity">
    <reaction evidence="9 10">
        <text>2 R'C(R)SH + O2 = R'C(R)S-S(R)CR' + H2O2</text>
        <dbReference type="Rhea" id="RHEA:17357"/>
        <dbReference type="ChEBI" id="CHEBI:15379"/>
        <dbReference type="ChEBI" id="CHEBI:16240"/>
        <dbReference type="ChEBI" id="CHEBI:16520"/>
        <dbReference type="ChEBI" id="CHEBI:17412"/>
        <dbReference type="EC" id="1.8.3.2"/>
    </reaction>
</comment>
<dbReference type="GO" id="GO:0000139">
    <property type="term" value="C:Golgi membrane"/>
    <property type="evidence" value="ECO:0007669"/>
    <property type="project" value="TreeGrafter"/>
</dbReference>
<evidence type="ECO:0000256" key="1">
    <source>
        <dbReference type="ARBA" id="ARBA00001974"/>
    </source>
</evidence>
<dbReference type="Pfam" id="PF18371">
    <property type="entry name" value="FAD_SOX"/>
    <property type="match status" value="1"/>
</dbReference>
<evidence type="ECO:0000256" key="5">
    <source>
        <dbReference type="ARBA" id="ARBA00022827"/>
    </source>
</evidence>